<gene>
    <name evidence="6" type="ORF">ONZ52_16670</name>
</gene>
<dbReference type="Gene3D" id="3.90.1590.10">
    <property type="entry name" value="glutathione-dependent formaldehyde- activating enzyme (gfa)"/>
    <property type="match status" value="1"/>
</dbReference>
<evidence type="ECO:0000256" key="4">
    <source>
        <dbReference type="ARBA" id="ARBA00023239"/>
    </source>
</evidence>
<dbReference type="Pfam" id="PF04828">
    <property type="entry name" value="GFA"/>
    <property type="match status" value="1"/>
</dbReference>
<keyword evidence="3" id="KW-0862">Zinc</keyword>
<evidence type="ECO:0000313" key="6">
    <source>
        <dbReference type="EMBL" id="MCW4630476.1"/>
    </source>
</evidence>
<comment type="similarity">
    <text evidence="1">Belongs to the Gfa family.</text>
</comment>
<dbReference type="Proteomes" id="UP001431181">
    <property type="component" value="Unassembled WGS sequence"/>
</dbReference>
<dbReference type="PANTHER" id="PTHR33337">
    <property type="entry name" value="GFA DOMAIN-CONTAINING PROTEIN"/>
    <property type="match status" value="1"/>
</dbReference>
<evidence type="ECO:0000256" key="1">
    <source>
        <dbReference type="ARBA" id="ARBA00005495"/>
    </source>
</evidence>
<dbReference type="RefSeq" id="WP_265219830.1">
    <property type="nucleotide sequence ID" value="NZ_JAPEUL010000009.1"/>
</dbReference>
<evidence type="ECO:0000313" key="7">
    <source>
        <dbReference type="Proteomes" id="UP001431181"/>
    </source>
</evidence>
<dbReference type="PANTHER" id="PTHR33337:SF40">
    <property type="entry name" value="CENP-V_GFA DOMAIN-CONTAINING PROTEIN-RELATED"/>
    <property type="match status" value="1"/>
</dbReference>
<protein>
    <submittedName>
        <fullName evidence="6">GFA family protein</fullName>
    </submittedName>
</protein>
<reference evidence="6" key="1">
    <citation type="submission" date="2022-11" db="EMBL/GenBank/DDBJ databases">
        <title>Marinomonas sp. nov., isolated from marine algae.</title>
        <authorList>
            <person name="Choi D.G."/>
            <person name="Kim J.M."/>
            <person name="Lee J.K."/>
            <person name="Baek J.H."/>
            <person name="Jeon C.O."/>
        </authorList>
    </citation>
    <scope>NUCLEOTIDE SEQUENCE</scope>
    <source>
        <strain evidence="6">KJ51-3</strain>
    </source>
</reference>
<evidence type="ECO:0000256" key="3">
    <source>
        <dbReference type="ARBA" id="ARBA00022833"/>
    </source>
</evidence>
<dbReference type="InterPro" id="IPR011057">
    <property type="entry name" value="Mss4-like_sf"/>
</dbReference>
<evidence type="ECO:0000256" key="2">
    <source>
        <dbReference type="ARBA" id="ARBA00022723"/>
    </source>
</evidence>
<name>A0ABT3KIV8_9GAMM</name>
<dbReference type="InterPro" id="IPR006913">
    <property type="entry name" value="CENP-V/GFA"/>
</dbReference>
<feature type="domain" description="CENP-V/GFA" evidence="5">
    <location>
        <begin position="5"/>
        <end position="121"/>
    </location>
</feature>
<dbReference type="PROSITE" id="PS51891">
    <property type="entry name" value="CENP_V_GFA"/>
    <property type="match status" value="1"/>
</dbReference>
<accession>A0ABT3KIV8</accession>
<organism evidence="6 7">
    <name type="scientific">Marinomonas rhodophyticola</name>
    <dbReference type="NCBI Taxonomy" id="2992803"/>
    <lineage>
        <taxon>Bacteria</taxon>
        <taxon>Pseudomonadati</taxon>
        <taxon>Pseudomonadota</taxon>
        <taxon>Gammaproteobacteria</taxon>
        <taxon>Oceanospirillales</taxon>
        <taxon>Oceanospirillaceae</taxon>
        <taxon>Marinomonas</taxon>
    </lineage>
</organism>
<keyword evidence="7" id="KW-1185">Reference proteome</keyword>
<comment type="caution">
    <text evidence="6">The sequence shown here is derived from an EMBL/GenBank/DDBJ whole genome shotgun (WGS) entry which is preliminary data.</text>
</comment>
<proteinExistence type="inferred from homology"/>
<evidence type="ECO:0000259" key="5">
    <source>
        <dbReference type="PROSITE" id="PS51891"/>
    </source>
</evidence>
<keyword evidence="4" id="KW-0456">Lyase</keyword>
<dbReference type="EMBL" id="JAPEUL010000009">
    <property type="protein sequence ID" value="MCW4630476.1"/>
    <property type="molecule type" value="Genomic_DNA"/>
</dbReference>
<sequence length="164" mass="18351">MSHLHTGSCLCGAVKFELEGEFKKFFLCHCSRCRKTSGTAHCANLFAPGATLTWLSGEDRLRFYRLENTNFARTFCSVCGSNVPTDAKTRGLVVVPAGCLDTEVDITPQAHIFMDSRANWDEKLNEITCFDQLPPVGLFYKAVKRLAASNKVLSSFAKHKRIRR</sequence>
<dbReference type="SUPFAM" id="SSF51316">
    <property type="entry name" value="Mss4-like"/>
    <property type="match status" value="1"/>
</dbReference>
<keyword evidence="2" id="KW-0479">Metal-binding</keyword>